<feature type="domain" description="YhcG PDDEXK nuclease" evidence="1">
    <location>
        <begin position="177"/>
        <end position="327"/>
    </location>
</feature>
<dbReference type="AlphaFoldDB" id="C6W4F9"/>
<dbReference type="InterPro" id="IPR041527">
    <property type="entry name" value="YhcG_N"/>
</dbReference>
<accession>C6W4F9</accession>
<organism evidence="3 4">
    <name type="scientific">Dyadobacter fermentans (strain ATCC 700827 / DSM 18053 / CIP 107007 / KCTC 52180 / NS114)</name>
    <dbReference type="NCBI Taxonomy" id="471854"/>
    <lineage>
        <taxon>Bacteria</taxon>
        <taxon>Pseudomonadati</taxon>
        <taxon>Bacteroidota</taxon>
        <taxon>Cytophagia</taxon>
        <taxon>Cytophagales</taxon>
        <taxon>Spirosomataceae</taxon>
        <taxon>Dyadobacter</taxon>
    </lineage>
</organism>
<dbReference type="PANTHER" id="PTHR30547:SF5">
    <property type="entry name" value="NUCLEASE YHCG-RELATED"/>
    <property type="match status" value="1"/>
</dbReference>
<dbReference type="InterPro" id="IPR009362">
    <property type="entry name" value="YhcG_C"/>
</dbReference>
<dbReference type="HOGENOM" id="CLU_046640_1_1_10"/>
<dbReference type="GO" id="GO:0003676">
    <property type="term" value="F:nucleic acid binding"/>
    <property type="evidence" value="ECO:0007669"/>
    <property type="project" value="InterPro"/>
</dbReference>
<dbReference type="OrthoDB" id="9801263at2"/>
<dbReference type="InterPro" id="IPR053148">
    <property type="entry name" value="PD-DEXK-like_domain"/>
</dbReference>
<evidence type="ECO:0000259" key="2">
    <source>
        <dbReference type="Pfam" id="PF17761"/>
    </source>
</evidence>
<feature type="domain" description="YhcG N-terminal" evidence="2">
    <location>
        <begin position="13"/>
        <end position="148"/>
    </location>
</feature>
<proteinExistence type="predicted"/>
<protein>
    <recommendedName>
        <fullName evidence="5">Cytoplasmic protein</fullName>
    </recommendedName>
</protein>
<dbReference type="Proteomes" id="UP000002011">
    <property type="component" value="Chromosome"/>
</dbReference>
<evidence type="ECO:0008006" key="5">
    <source>
        <dbReference type="Google" id="ProtNLM"/>
    </source>
</evidence>
<name>C6W4F9_DYAFD</name>
<evidence type="ECO:0000259" key="1">
    <source>
        <dbReference type="Pfam" id="PF06250"/>
    </source>
</evidence>
<dbReference type="eggNOG" id="COG4804">
    <property type="taxonomic scope" value="Bacteria"/>
</dbReference>
<evidence type="ECO:0000313" key="3">
    <source>
        <dbReference type="EMBL" id="ACT94060.1"/>
    </source>
</evidence>
<dbReference type="InterPro" id="IPR011856">
    <property type="entry name" value="tRNA_endonuc-like_dom_sf"/>
</dbReference>
<dbReference type="Gene3D" id="3.40.1350.10">
    <property type="match status" value="1"/>
</dbReference>
<dbReference type="RefSeq" id="WP_015812310.1">
    <property type="nucleotide sequence ID" value="NC_013037.1"/>
</dbReference>
<dbReference type="Pfam" id="PF17761">
    <property type="entry name" value="DUF1016_N"/>
    <property type="match status" value="1"/>
</dbReference>
<dbReference type="Pfam" id="PF06250">
    <property type="entry name" value="YhcG_C"/>
    <property type="match status" value="1"/>
</dbReference>
<dbReference type="KEGG" id="dfe:Dfer_2845"/>
<evidence type="ECO:0000313" key="4">
    <source>
        <dbReference type="Proteomes" id="UP000002011"/>
    </source>
</evidence>
<dbReference type="PANTHER" id="PTHR30547">
    <property type="entry name" value="UNCHARACTERIZED PROTEIN YHCG-RELATED"/>
    <property type="match status" value="1"/>
</dbReference>
<keyword evidence="4" id="KW-1185">Reference proteome</keyword>
<sequence>MDNIINASLFNTVKDLIQASKQQIAISVNAEMSMLYWKIGTVIRQEILKQERAEYGKQIVATLSRQLEDVYGQSFSEKSLRRMIQFAELFPEEQIVVSLIRQLSWSHFMEILPFQDPIKREFYIQMCIHEKWSVRTFRERIQSMLYERTAISKKPEDVIINDLHLLKSEQKLNPDLVFKDPYFLDFLGLKDAYSEKDLEASIIVELQRFIIEIGTDFAFMARQKRITIDHRDYFIDLLFYHRRLKCLVVVDLKMGEFEAGFKGQMELYLRFLEKYEKIQGENDPIGLILCSGKSSEHIELMQLGKSNIRVADYLTALPSQQVLQEKLHKAVEIARHKMEQREYTNTKTGLPSD</sequence>
<gene>
    <name evidence="3" type="ordered locus">Dfer_2845</name>
</gene>
<dbReference type="EMBL" id="CP001619">
    <property type="protein sequence ID" value="ACT94060.1"/>
    <property type="molecule type" value="Genomic_DNA"/>
</dbReference>
<reference evidence="3 4" key="1">
    <citation type="journal article" date="2009" name="Stand. Genomic Sci.">
        <title>Complete genome sequence of Dyadobacter fermentans type strain (NS114).</title>
        <authorList>
            <person name="Lang E."/>
            <person name="Lapidus A."/>
            <person name="Chertkov O."/>
            <person name="Brettin T."/>
            <person name="Detter J.C."/>
            <person name="Han C."/>
            <person name="Copeland A."/>
            <person name="Glavina Del Rio T."/>
            <person name="Nolan M."/>
            <person name="Chen F."/>
            <person name="Lucas S."/>
            <person name="Tice H."/>
            <person name="Cheng J.F."/>
            <person name="Land M."/>
            <person name="Hauser L."/>
            <person name="Chang Y.J."/>
            <person name="Jeffries C.D."/>
            <person name="Kopitz M."/>
            <person name="Bruce D."/>
            <person name="Goodwin L."/>
            <person name="Pitluck S."/>
            <person name="Ovchinnikova G."/>
            <person name="Pati A."/>
            <person name="Ivanova N."/>
            <person name="Mavrommatis K."/>
            <person name="Chen A."/>
            <person name="Palaniappan K."/>
            <person name="Chain P."/>
            <person name="Bristow J."/>
            <person name="Eisen J.A."/>
            <person name="Markowitz V."/>
            <person name="Hugenholtz P."/>
            <person name="Goker M."/>
            <person name="Rohde M."/>
            <person name="Kyrpides N.C."/>
            <person name="Klenk H.P."/>
        </authorList>
    </citation>
    <scope>NUCLEOTIDE SEQUENCE [LARGE SCALE GENOMIC DNA]</scope>
    <source>
        <strain evidence="4">ATCC 700827 / DSM 18053 / CIP 107007 / KCTC 52180 / NS114</strain>
    </source>
</reference>